<evidence type="ECO:0000256" key="5">
    <source>
        <dbReference type="ARBA" id="ARBA00022741"/>
    </source>
</evidence>
<dbReference type="PANTHER" id="PTHR11649">
    <property type="entry name" value="MSS1/TRME-RELATED GTP-BINDING PROTEIN"/>
    <property type="match status" value="1"/>
</dbReference>
<evidence type="ECO:0000256" key="10">
    <source>
        <dbReference type="HAMAP-Rule" id="MF_00321"/>
    </source>
</evidence>
<gene>
    <name evidence="10" type="primary">engB</name>
    <name evidence="12" type="ORF">GTQ45_04420</name>
</gene>
<feature type="domain" description="EngB-type G" evidence="11">
    <location>
        <begin position="40"/>
        <end position="219"/>
    </location>
</feature>
<dbReference type="AlphaFoldDB" id="A0A845Q9T4"/>
<keyword evidence="7 10" id="KW-0342">GTP-binding</keyword>
<dbReference type="CDD" id="cd01876">
    <property type="entry name" value="YihA_EngB"/>
    <property type="match status" value="1"/>
</dbReference>
<dbReference type="PANTHER" id="PTHR11649:SF13">
    <property type="entry name" value="ENGB-TYPE G DOMAIN-CONTAINING PROTEIN"/>
    <property type="match status" value="1"/>
</dbReference>
<accession>A0A845Q9T4</accession>
<evidence type="ECO:0000256" key="8">
    <source>
        <dbReference type="ARBA" id="ARBA00023210"/>
    </source>
</evidence>
<dbReference type="NCBIfam" id="TIGR03598">
    <property type="entry name" value="GTPase_YsxC"/>
    <property type="match status" value="1"/>
</dbReference>
<comment type="function">
    <text evidence="10">Necessary for normal cell division and for the maintenance of normal septation.</text>
</comment>
<keyword evidence="3 10" id="KW-0132">Cell division</keyword>
<dbReference type="HAMAP" id="MF_00321">
    <property type="entry name" value="GTPase_EngB"/>
    <property type="match status" value="1"/>
</dbReference>
<evidence type="ECO:0000256" key="1">
    <source>
        <dbReference type="ARBA" id="ARBA00001946"/>
    </source>
</evidence>
<dbReference type="GO" id="GO:0005829">
    <property type="term" value="C:cytosol"/>
    <property type="evidence" value="ECO:0007669"/>
    <property type="project" value="TreeGrafter"/>
</dbReference>
<dbReference type="GO" id="GO:0046872">
    <property type="term" value="F:metal ion binding"/>
    <property type="evidence" value="ECO:0007669"/>
    <property type="project" value="UniProtKB-KW"/>
</dbReference>
<evidence type="ECO:0000256" key="2">
    <source>
        <dbReference type="ARBA" id="ARBA00009638"/>
    </source>
</evidence>
<evidence type="ECO:0000259" key="11">
    <source>
        <dbReference type="PROSITE" id="PS51706"/>
    </source>
</evidence>
<dbReference type="InterPro" id="IPR019987">
    <property type="entry name" value="GTP-bd_ribosome_bio_YsxC"/>
</dbReference>
<dbReference type="GO" id="GO:0000917">
    <property type="term" value="P:division septum assembly"/>
    <property type="evidence" value="ECO:0007669"/>
    <property type="project" value="UniProtKB-KW"/>
</dbReference>
<keyword evidence="6" id="KW-0460">Magnesium</keyword>
<proteinExistence type="inferred from homology"/>
<keyword evidence="4" id="KW-0479">Metal-binding</keyword>
<name>A0A845Q9T4_9HYPH</name>
<dbReference type="GO" id="GO:0005525">
    <property type="term" value="F:GTP binding"/>
    <property type="evidence" value="ECO:0007669"/>
    <property type="project" value="UniProtKB-UniRule"/>
</dbReference>
<keyword evidence="8 10" id="KW-0717">Septation</keyword>
<evidence type="ECO:0000313" key="12">
    <source>
        <dbReference type="EMBL" id="NBG94970.1"/>
    </source>
</evidence>
<dbReference type="Pfam" id="PF01926">
    <property type="entry name" value="MMR_HSR1"/>
    <property type="match status" value="1"/>
</dbReference>
<evidence type="ECO:0000256" key="6">
    <source>
        <dbReference type="ARBA" id="ARBA00022842"/>
    </source>
</evidence>
<dbReference type="OrthoDB" id="9804921at2"/>
<comment type="caution">
    <text evidence="12">The sequence shown here is derived from an EMBL/GenBank/DDBJ whole genome shotgun (WGS) entry which is preliminary data.</text>
</comment>
<keyword evidence="9 10" id="KW-0131">Cell cycle</keyword>
<dbReference type="SUPFAM" id="SSF52540">
    <property type="entry name" value="P-loop containing nucleoside triphosphate hydrolases"/>
    <property type="match status" value="1"/>
</dbReference>
<comment type="cofactor">
    <cofactor evidence="1">
        <name>Mg(2+)</name>
        <dbReference type="ChEBI" id="CHEBI:18420"/>
    </cofactor>
</comment>
<dbReference type="Proteomes" id="UP000470384">
    <property type="component" value="Unassembled WGS sequence"/>
</dbReference>
<dbReference type="GeneID" id="300655884"/>
<reference evidence="12 13" key="1">
    <citation type="journal article" date="2016" name="Int. J. Syst. Evol. Microbiol.">
        <title>Pyruvatibacter mobilis gen. nov., sp. nov., a marine bacterium from the culture broth of Picochlorum sp. 122.</title>
        <authorList>
            <person name="Wang G."/>
            <person name="Tang M."/>
            <person name="Wu H."/>
            <person name="Dai S."/>
            <person name="Li T."/>
            <person name="Chen C."/>
            <person name="He H."/>
            <person name="Fan J."/>
            <person name="Xiang W."/>
            <person name="Li X."/>
        </authorList>
    </citation>
    <scope>NUCLEOTIDE SEQUENCE [LARGE SCALE GENOMIC DNA]</scope>
    <source>
        <strain evidence="12 13">GYP-11</strain>
    </source>
</reference>
<dbReference type="InterPro" id="IPR030393">
    <property type="entry name" value="G_ENGB_dom"/>
</dbReference>
<dbReference type="PROSITE" id="PS51706">
    <property type="entry name" value="G_ENGB"/>
    <property type="match status" value="1"/>
</dbReference>
<evidence type="ECO:0000313" key="13">
    <source>
        <dbReference type="Proteomes" id="UP000470384"/>
    </source>
</evidence>
<sequence length="219" mass="24136">MSDADDEEQARLIEAGRLLFARPCGFLKGVVKVDGLPMGDRPEFAFAGRSNVGKSSLINALTGRKDLARTSNTPGRTQEINFFTLPENDPDGVYLVDLPGYGYARESKSKVRAWNSLITNYLAGRASLRRVFVLIDSRHGVKANDEEIFKLMDTAAVSYQVVLTKADKPKKGELEKVIESTEAVMRKHVAAHPRVLVTASRTGEGLEHVRAEIAGLREH</sequence>
<evidence type="ECO:0000256" key="4">
    <source>
        <dbReference type="ARBA" id="ARBA00022723"/>
    </source>
</evidence>
<evidence type="ECO:0000256" key="7">
    <source>
        <dbReference type="ARBA" id="ARBA00023134"/>
    </source>
</evidence>
<comment type="similarity">
    <text evidence="2 10">Belongs to the TRAFAC class TrmE-Era-EngA-EngB-Septin-like GTPase superfamily. EngB GTPase family.</text>
</comment>
<dbReference type="InterPro" id="IPR027417">
    <property type="entry name" value="P-loop_NTPase"/>
</dbReference>
<keyword evidence="13" id="KW-1185">Reference proteome</keyword>
<dbReference type="EMBL" id="WXYQ01000004">
    <property type="protein sequence ID" value="NBG94970.1"/>
    <property type="molecule type" value="Genomic_DNA"/>
</dbReference>
<dbReference type="Gene3D" id="3.40.50.300">
    <property type="entry name" value="P-loop containing nucleotide triphosphate hydrolases"/>
    <property type="match status" value="1"/>
</dbReference>
<dbReference type="InterPro" id="IPR006073">
    <property type="entry name" value="GTP-bd"/>
</dbReference>
<dbReference type="RefSeq" id="WP_160587011.1">
    <property type="nucleotide sequence ID" value="NZ_BMHN01000001.1"/>
</dbReference>
<keyword evidence="5 10" id="KW-0547">Nucleotide-binding</keyword>
<evidence type="ECO:0000256" key="3">
    <source>
        <dbReference type="ARBA" id="ARBA00022618"/>
    </source>
</evidence>
<protein>
    <recommendedName>
        <fullName evidence="10">Probable GTP-binding protein EngB</fullName>
    </recommendedName>
</protein>
<organism evidence="12 13">
    <name type="scientific">Pyruvatibacter mobilis</name>
    <dbReference type="NCBI Taxonomy" id="1712261"/>
    <lineage>
        <taxon>Bacteria</taxon>
        <taxon>Pseudomonadati</taxon>
        <taxon>Pseudomonadota</taxon>
        <taxon>Alphaproteobacteria</taxon>
        <taxon>Hyphomicrobiales</taxon>
        <taxon>Parvibaculaceae</taxon>
        <taxon>Pyruvatibacter</taxon>
    </lineage>
</organism>
<evidence type="ECO:0000256" key="9">
    <source>
        <dbReference type="ARBA" id="ARBA00023306"/>
    </source>
</evidence>